<evidence type="ECO:0000256" key="1">
    <source>
        <dbReference type="SAM" id="MobiDB-lite"/>
    </source>
</evidence>
<keyword evidence="3" id="KW-1185">Reference proteome</keyword>
<reference evidence="2" key="1">
    <citation type="journal article" date="2020" name="Phytopathology">
        <title>Genome Sequence Resources of Colletotrichum truncatum, C. plurivorum, C. musicola, and C. sojae: Four Species Pathogenic to Soybean (Glycine max).</title>
        <authorList>
            <person name="Rogerio F."/>
            <person name="Boufleur T.R."/>
            <person name="Ciampi-Guillardi M."/>
            <person name="Sukno S.A."/>
            <person name="Thon M.R."/>
            <person name="Massola Junior N.S."/>
            <person name="Baroncelli R."/>
        </authorList>
    </citation>
    <scope>NUCLEOTIDE SEQUENCE</scope>
    <source>
        <strain evidence="2">LFN0074</strain>
    </source>
</reference>
<dbReference type="AlphaFoldDB" id="A0A8H6J197"/>
<sequence length="154" mass="16395">MSSTVDEIHTLAQAETIAGVKTLAVRGPASKVIDVFIIVHSLSEDEETALRRKCAQQIGSKSLTFDLSYGGTLVGLDFSEAGLTLKLFEALRDARITPHYILRDPFKDGEAETIRKTSSGLRRPRGGGVRAKEGGQRAGGRGVRGQGAGTGKEV</sequence>
<accession>A0A8H6J197</accession>
<comment type="caution">
    <text evidence="2">The sequence shown here is derived from an EMBL/GenBank/DDBJ whole genome shotgun (WGS) entry which is preliminary data.</text>
</comment>
<gene>
    <name evidence="2" type="ORF">CMUS01_14794</name>
</gene>
<organism evidence="2 3">
    <name type="scientific">Colletotrichum musicola</name>
    <dbReference type="NCBI Taxonomy" id="2175873"/>
    <lineage>
        <taxon>Eukaryota</taxon>
        <taxon>Fungi</taxon>
        <taxon>Dikarya</taxon>
        <taxon>Ascomycota</taxon>
        <taxon>Pezizomycotina</taxon>
        <taxon>Sordariomycetes</taxon>
        <taxon>Hypocreomycetidae</taxon>
        <taxon>Glomerellales</taxon>
        <taxon>Glomerellaceae</taxon>
        <taxon>Colletotrichum</taxon>
        <taxon>Colletotrichum orchidearum species complex</taxon>
    </lineage>
</organism>
<evidence type="ECO:0000313" key="3">
    <source>
        <dbReference type="Proteomes" id="UP000639643"/>
    </source>
</evidence>
<feature type="region of interest" description="Disordered" evidence="1">
    <location>
        <begin position="113"/>
        <end position="154"/>
    </location>
</feature>
<proteinExistence type="predicted"/>
<name>A0A8H6J197_9PEZI</name>
<protein>
    <submittedName>
        <fullName evidence="2">Uncharacterized protein</fullName>
    </submittedName>
</protein>
<dbReference type="Proteomes" id="UP000639643">
    <property type="component" value="Unassembled WGS sequence"/>
</dbReference>
<evidence type="ECO:0000313" key="2">
    <source>
        <dbReference type="EMBL" id="KAF6804657.1"/>
    </source>
</evidence>
<feature type="compositionally biased region" description="Gly residues" evidence="1">
    <location>
        <begin position="136"/>
        <end position="154"/>
    </location>
</feature>
<dbReference type="EMBL" id="WIGM01001120">
    <property type="protein sequence ID" value="KAF6804657.1"/>
    <property type="molecule type" value="Genomic_DNA"/>
</dbReference>